<dbReference type="Pfam" id="PF05236">
    <property type="entry name" value="TAF4"/>
    <property type="match status" value="1"/>
</dbReference>
<evidence type="ECO:0000313" key="12">
    <source>
        <dbReference type="Proteomes" id="UP000664521"/>
    </source>
</evidence>
<evidence type="ECO:0000256" key="8">
    <source>
        <dbReference type="ARBA" id="ARBA00031747"/>
    </source>
</evidence>
<sequence length="645" mass="70427">MSQPSQQSPQEPPKQPPHHFAQHQNQQASQQPPHYPSQYAPHHYPPSSYPPREYVQPQSIGPPYNTTVPPPLKRPRLSPNPQSPYSSQSPYNSPSPANIALPNQVFSSPYYGAPVNGAPPSNSTYYNTINNPPPASAPPPTMPNQAGSMGPPSRPSDKPTDMNELSDVLLGSGVDLREEEAALMNRRNATQQTATIPPPSDYNHYSSNVPGGVGSFYGGGTFNQPAVPLQTEEERFKAAAELKVRRRAERVQFHLNNPFLSTGPLERCLRKAYMKEQIPYNIKGMGIVEPPPDAQPREIIVVGPDNNEFHAVVKDENLLYLNSSIVDVLALLSLACEEHIRNMVEDVAGVAHNRYISSQNIVPHDLQDIATGEGEPETVPTPSESDMSITSKTLKRSYASVNPPGPLVMDGVHLPTTIRYSNQMIETIYASAVAEREAHIDMLWNRHKREAAKAAKEASEASSASPSGAGLVAPEVESTKKGALKKEQRKQAEAKASEAQQAAATNRTMQLAMGKKGAPSWMLGGAKSVGSSSTFSRPGASLGRNAPKTRADIAATVPPVRKWGQLPERKTIDMRDMIFVLEKYKTAKRVLGRAYMRRNSPGGMAKGWRFDGSMALQMVSGEKAKDLAMEALHMVKSYGLQTSEW</sequence>
<evidence type="ECO:0000256" key="2">
    <source>
        <dbReference type="ARBA" id="ARBA00006178"/>
    </source>
</evidence>
<dbReference type="InterPro" id="IPR007900">
    <property type="entry name" value="TAF4_C"/>
</dbReference>
<organism evidence="11 12">
    <name type="scientific">Heterodermia speciosa</name>
    <dbReference type="NCBI Taxonomy" id="116794"/>
    <lineage>
        <taxon>Eukaryota</taxon>
        <taxon>Fungi</taxon>
        <taxon>Dikarya</taxon>
        <taxon>Ascomycota</taxon>
        <taxon>Pezizomycotina</taxon>
        <taxon>Lecanoromycetes</taxon>
        <taxon>OSLEUM clade</taxon>
        <taxon>Lecanoromycetidae</taxon>
        <taxon>Caliciales</taxon>
        <taxon>Physciaceae</taxon>
        <taxon>Heterodermia</taxon>
    </lineage>
</organism>
<name>A0A8H3FR51_9LECA</name>
<comment type="similarity">
    <text evidence="2">Belongs to the TAF4 family.</text>
</comment>
<feature type="region of interest" description="Disordered" evidence="9">
    <location>
        <begin position="1"/>
        <end position="100"/>
    </location>
</feature>
<keyword evidence="4" id="KW-0805">Transcription regulation</keyword>
<feature type="compositionally biased region" description="Low complexity" evidence="9">
    <location>
        <begin position="79"/>
        <end position="96"/>
    </location>
</feature>
<feature type="region of interest" description="Disordered" evidence="9">
    <location>
        <begin position="454"/>
        <end position="506"/>
    </location>
</feature>
<dbReference type="Proteomes" id="UP000664521">
    <property type="component" value="Unassembled WGS sequence"/>
</dbReference>
<keyword evidence="5" id="KW-0804">Transcription</keyword>
<feature type="domain" description="Transcription initiation factor TFIID component TAF4 C-terminal" evidence="10">
    <location>
        <begin position="321"/>
        <end position="588"/>
    </location>
</feature>
<dbReference type="GO" id="GO:0005669">
    <property type="term" value="C:transcription factor TFIID complex"/>
    <property type="evidence" value="ECO:0007669"/>
    <property type="project" value="InterPro"/>
</dbReference>
<evidence type="ECO:0000259" key="10">
    <source>
        <dbReference type="Pfam" id="PF05236"/>
    </source>
</evidence>
<dbReference type="OrthoDB" id="21060at2759"/>
<feature type="compositionally biased region" description="Basic and acidic residues" evidence="9">
    <location>
        <begin position="477"/>
        <end position="496"/>
    </location>
</feature>
<gene>
    <name evidence="11" type="ORF">HETSPECPRED_007290</name>
</gene>
<dbReference type="EMBL" id="CAJPDS010000050">
    <property type="protein sequence ID" value="CAF9929119.1"/>
    <property type="molecule type" value="Genomic_DNA"/>
</dbReference>
<feature type="compositionally biased region" description="Low complexity" evidence="9">
    <location>
        <begin position="22"/>
        <end position="42"/>
    </location>
</feature>
<evidence type="ECO:0000256" key="3">
    <source>
        <dbReference type="ARBA" id="ARBA00017306"/>
    </source>
</evidence>
<feature type="compositionally biased region" description="Pro residues" evidence="9">
    <location>
        <begin position="131"/>
        <end position="142"/>
    </location>
</feature>
<evidence type="ECO:0000313" key="11">
    <source>
        <dbReference type="EMBL" id="CAF9929119.1"/>
    </source>
</evidence>
<evidence type="ECO:0000256" key="6">
    <source>
        <dbReference type="ARBA" id="ARBA00023242"/>
    </source>
</evidence>
<feature type="compositionally biased region" description="Polar residues" evidence="9">
    <location>
        <begin position="380"/>
        <end position="389"/>
    </location>
</feature>
<evidence type="ECO:0000256" key="1">
    <source>
        <dbReference type="ARBA" id="ARBA00004123"/>
    </source>
</evidence>
<evidence type="ECO:0000256" key="7">
    <source>
        <dbReference type="ARBA" id="ARBA00025346"/>
    </source>
</evidence>
<evidence type="ECO:0000256" key="9">
    <source>
        <dbReference type="SAM" id="MobiDB-lite"/>
    </source>
</evidence>
<accession>A0A8H3FR51</accession>
<dbReference type="GO" id="GO:0006352">
    <property type="term" value="P:DNA-templated transcription initiation"/>
    <property type="evidence" value="ECO:0007669"/>
    <property type="project" value="InterPro"/>
</dbReference>
<proteinExistence type="inferred from homology"/>
<comment type="function">
    <text evidence="7">Functions as a component of the DNA-binding general transcription factor complex TFIID. Binding of TFIID to a promoter (with or without TATA element) is the initial step in pre-initiation complex (PIC) formation. TFIID plays a key role in the regulation of gene expression by RNA polymerase II through different activities such as transcription activator interaction, core promoter recognition and selectivity, TFIIA and TFIIB interaction, chromatin modification (histone acetylation by TAF1), facilitation of DNA opening and initiation of transcription.</text>
</comment>
<reference evidence="11" key="1">
    <citation type="submission" date="2021-03" db="EMBL/GenBank/DDBJ databases">
        <authorList>
            <person name="Tagirdzhanova G."/>
        </authorList>
    </citation>
    <scope>NUCLEOTIDE SEQUENCE</scope>
</reference>
<comment type="subcellular location">
    <subcellularLocation>
        <location evidence="1">Nucleus</location>
    </subcellularLocation>
</comment>
<comment type="caution">
    <text evidence="11">The sequence shown here is derived from an EMBL/GenBank/DDBJ whole genome shotgun (WGS) entry which is preliminary data.</text>
</comment>
<feature type="region of interest" description="Disordered" evidence="9">
    <location>
        <begin position="123"/>
        <end position="165"/>
    </location>
</feature>
<dbReference type="AlphaFoldDB" id="A0A8H3FR51"/>
<evidence type="ECO:0000256" key="4">
    <source>
        <dbReference type="ARBA" id="ARBA00023015"/>
    </source>
</evidence>
<evidence type="ECO:0000256" key="5">
    <source>
        <dbReference type="ARBA" id="ARBA00023163"/>
    </source>
</evidence>
<feature type="region of interest" description="Disordered" evidence="9">
    <location>
        <begin position="370"/>
        <end position="389"/>
    </location>
</feature>
<protein>
    <recommendedName>
        <fullName evidence="3">Transcription initiation factor TFIID subunit 4</fullName>
    </recommendedName>
    <alternativeName>
        <fullName evidence="8">TBP-associated factor 4</fullName>
    </alternativeName>
</protein>
<keyword evidence="12" id="KW-1185">Reference proteome</keyword>
<keyword evidence="6" id="KW-0539">Nucleus</keyword>
<feature type="compositionally biased region" description="Polar residues" evidence="9">
    <location>
        <begin position="56"/>
        <end position="67"/>
    </location>
</feature>